<evidence type="ECO:0000256" key="4">
    <source>
        <dbReference type="ARBA" id="ARBA00023004"/>
    </source>
</evidence>
<dbReference type="InterPro" id="IPR050377">
    <property type="entry name" value="Radical_SAM_PqqE_MftC-like"/>
</dbReference>
<reference evidence="7 8" key="1">
    <citation type="submission" date="2020-11" db="EMBL/GenBank/DDBJ databases">
        <authorList>
            <person name="Sun Q."/>
        </authorList>
    </citation>
    <scope>NUCLEOTIDE SEQUENCE [LARGE SCALE GENOMIC DNA]</scope>
    <source>
        <strain evidence="7 8">P8398</strain>
    </source>
</reference>
<keyword evidence="8" id="KW-1185">Reference proteome</keyword>
<keyword evidence="2" id="KW-0949">S-adenosyl-L-methionine</keyword>
<dbReference type="PROSITE" id="PS51918">
    <property type="entry name" value="RADICAL_SAM"/>
    <property type="match status" value="1"/>
</dbReference>
<keyword evidence="3" id="KW-0479">Metal-binding</keyword>
<dbReference type="SFLD" id="SFLDG01067">
    <property type="entry name" value="SPASM/twitch_domain_containing"/>
    <property type="match status" value="1"/>
</dbReference>
<evidence type="ECO:0000256" key="1">
    <source>
        <dbReference type="ARBA" id="ARBA00001966"/>
    </source>
</evidence>
<organism evidence="7 8">
    <name type="scientific">Massilia antarctica</name>
    <dbReference type="NCBI Taxonomy" id="2765360"/>
    <lineage>
        <taxon>Bacteria</taxon>
        <taxon>Pseudomonadati</taxon>
        <taxon>Pseudomonadota</taxon>
        <taxon>Betaproteobacteria</taxon>
        <taxon>Burkholderiales</taxon>
        <taxon>Oxalobacteraceae</taxon>
        <taxon>Telluria group</taxon>
        <taxon>Massilia</taxon>
    </lineage>
</organism>
<evidence type="ECO:0000256" key="2">
    <source>
        <dbReference type="ARBA" id="ARBA00022691"/>
    </source>
</evidence>
<evidence type="ECO:0000313" key="7">
    <source>
        <dbReference type="EMBL" id="QPI48636.1"/>
    </source>
</evidence>
<evidence type="ECO:0000256" key="3">
    <source>
        <dbReference type="ARBA" id="ARBA00022723"/>
    </source>
</evidence>
<evidence type="ECO:0000256" key="5">
    <source>
        <dbReference type="ARBA" id="ARBA00023014"/>
    </source>
</evidence>
<gene>
    <name evidence="7" type="ORF">IV454_24385</name>
</gene>
<dbReference type="InterPro" id="IPR007197">
    <property type="entry name" value="rSAM"/>
</dbReference>
<dbReference type="Gene3D" id="3.20.20.70">
    <property type="entry name" value="Aldolase class I"/>
    <property type="match status" value="1"/>
</dbReference>
<dbReference type="EMBL" id="CP065053">
    <property type="protein sequence ID" value="QPI48636.1"/>
    <property type="molecule type" value="Genomic_DNA"/>
</dbReference>
<protein>
    <submittedName>
        <fullName evidence="7">Radical SAM protein</fullName>
    </submittedName>
</protein>
<dbReference type="PANTHER" id="PTHR11228">
    <property type="entry name" value="RADICAL SAM DOMAIN PROTEIN"/>
    <property type="match status" value="1"/>
</dbReference>
<dbReference type="RefSeq" id="WP_206088242.1">
    <property type="nucleotide sequence ID" value="NZ_CP065053.1"/>
</dbReference>
<dbReference type="InterPro" id="IPR013785">
    <property type="entry name" value="Aldolase_TIM"/>
</dbReference>
<feature type="domain" description="Radical SAM core" evidence="6">
    <location>
        <begin position="14"/>
        <end position="232"/>
    </location>
</feature>
<sequence>MSAATQGFATSLYELEHGLLSIYLTNRCNLRCRHCSTGSSPSEASFLNLDRDTMSRLRQGIDEAGIQGIHVSGGEPFLRREDLRKLAALAREKGVLMAINSNGFWGSSLERATSLLESMPGITELILSTDVYHAEYLSPGKLIVAAQAALACDLLVSVVSTTPGGRPSAWSEQFDEDLRAAGIRPQVRHLYQVLGPTARAQPLAEVVQFMSPELPPGRCDLLNRPTLLENGRLHACCNTTTARTCQGSPLDLGDVASAPLARLLRNGRERKLLQAMRRLGPAVLAGGLTPSQRARLPAMYPKNDICALCTELMTSAANVATLEHALEAGSMKLLFDAAGCLIDADDPAARC</sequence>
<dbReference type="Pfam" id="PF04055">
    <property type="entry name" value="Radical_SAM"/>
    <property type="match status" value="1"/>
</dbReference>
<evidence type="ECO:0000313" key="8">
    <source>
        <dbReference type="Proteomes" id="UP000662888"/>
    </source>
</evidence>
<accession>A0AA48WAZ1</accession>
<dbReference type="SFLD" id="SFLDS00029">
    <property type="entry name" value="Radical_SAM"/>
    <property type="match status" value="1"/>
</dbReference>
<name>A0AA48WAZ1_9BURK</name>
<dbReference type="CDD" id="cd01335">
    <property type="entry name" value="Radical_SAM"/>
    <property type="match status" value="1"/>
</dbReference>
<dbReference type="InterPro" id="IPR058240">
    <property type="entry name" value="rSAM_sf"/>
</dbReference>
<dbReference type="Proteomes" id="UP000662888">
    <property type="component" value="Chromosome"/>
</dbReference>
<proteinExistence type="predicted"/>
<evidence type="ECO:0000259" key="6">
    <source>
        <dbReference type="PROSITE" id="PS51918"/>
    </source>
</evidence>
<comment type="cofactor">
    <cofactor evidence="1">
        <name>[4Fe-4S] cluster</name>
        <dbReference type="ChEBI" id="CHEBI:49883"/>
    </cofactor>
</comment>
<dbReference type="SUPFAM" id="SSF102114">
    <property type="entry name" value="Radical SAM enzymes"/>
    <property type="match status" value="1"/>
</dbReference>
<keyword evidence="5" id="KW-0411">Iron-sulfur</keyword>
<dbReference type="PANTHER" id="PTHR11228:SF7">
    <property type="entry name" value="PQQA PEPTIDE CYCLASE"/>
    <property type="match status" value="1"/>
</dbReference>
<keyword evidence="4" id="KW-0408">Iron</keyword>